<dbReference type="Proteomes" id="UP001165064">
    <property type="component" value="Unassembled WGS sequence"/>
</dbReference>
<comment type="caution">
    <text evidence="1">The sequence shown here is derived from an EMBL/GenBank/DDBJ whole genome shotgun (WGS) entry which is preliminary data.</text>
</comment>
<name>A0ACB5T9G2_AMBMO</name>
<reference evidence="1" key="1">
    <citation type="submission" date="2023-04" db="EMBL/GenBank/DDBJ databases">
        <title>Ambrosiozyma monospora NBRC 10751.</title>
        <authorList>
            <person name="Ichikawa N."/>
            <person name="Sato H."/>
            <person name="Tonouchi N."/>
        </authorList>
    </citation>
    <scope>NUCLEOTIDE SEQUENCE</scope>
    <source>
        <strain evidence="1">NBRC 10751</strain>
    </source>
</reference>
<evidence type="ECO:0000313" key="1">
    <source>
        <dbReference type="EMBL" id="GME83114.1"/>
    </source>
</evidence>
<organism evidence="1 2">
    <name type="scientific">Ambrosiozyma monospora</name>
    <name type="common">Yeast</name>
    <name type="synonym">Endomycopsis monosporus</name>
    <dbReference type="NCBI Taxonomy" id="43982"/>
    <lineage>
        <taxon>Eukaryota</taxon>
        <taxon>Fungi</taxon>
        <taxon>Dikarya</taxon>
        <taxon>Ascomycota</taxon>
        <taxon>Saccharomycotina</taxon>
        <taxon>Pichiomycetes</taxon>
        <taxon>Pichiales</taxon>
        <taxon>Pichiaceae</taxon>
        <taxon>Ambrosiozyma</taxon>
    </lineage>
</organism>
<dbReference type="EMBL" id="BSXS01004516">
    <property type="protein sequence ID" value="GME83114.1"/>
    <property type="molecule type" value="Genomic_DNA"/>
</dbReference>
<gene>
    <name evidence="1" type="ORF">Amon02_000595700</name>
</gene>
<proteinExistence type="predicted"/>
<sequence length="434" mass="50206">MDIKFNGKAESGRTNLNQTIFNDFQNQNQAGLTIQVAPQGVRSLEEYHTASKEFIETTLKTLKINPIKEPLFFRKEWYKYHSFDISQFESNDDIVEVSLLRLWLSLTVQELPIHLSNLKTLSSYEVYLDSAKQQVVFLLYWDKITRPQILDKHYKQDIEREIGVFQSMSSEPWEYEPALSGVRFKLPLGVDDETDVKLVPTFLISYPIHNTLFGYATRHEIVQQSSLHPVYKVNLVESAKSNAFRVFKPSYECQLRFDVDLTVDIIVDKYQLGNIRNGPFTNFSIFDDEKMDLELPSYRIDSAGSSLSLILNSTDVLEKSGFEIPLHYRYGEPNSKGVKSIGFTKGNLYWDCPIDEDKKKVKVEESFVNDRQNKLGYERFAENSRLFYFADLDRSNYIALSTPVGNTNDMFVVELVTLSSVVLSLFYLAKKLFF</sequence>
<evidence type="ECO:0000313" key="2">
    <source>
        <dbReference type="Proteomes" id="UP001165064"/>
    </source>
</evidence>
<protein>
    <submittedName>
        <fullName evidence="1">Unnamed protein product</fullName>
    </submittedName>
</protein>
<keyword evidence="2" id="KW-1185">Reference proteome</keyword>
<accession>A0ACB5T9G2</accession>